<dbReference type="InterPro" id="IPR032466">
    <property type="entry name" value="Metal_Hydrolase"/>
</dbReference>
<dbReference type="GO" id="GO:0005737">
    <property type="term" value="C:cytoplasm"/>
    <property type="evidence" value="ECO:0007669"/>
    <property type="project" value="TreeGrafter"/>
</dbReference>
<dbReference type="EC" id="3.5.2.3" evidence="6"/>
<evidence type="ECO:0000256" key="4">
    <source>
        <dbReference type="ARBA" id="ARBA00022801"/>
    </source>
</evidence>
<feature type="binding site" evidence="6">
    <location>
        <position position="304"/>
    </location>
    <ligand>
        <name>Zn(2+)</name>
        <dbReference type="ChEBI" id="CHEBI:29105"/>
        <label>1</label>
    </ligand>
</feature>
<feature type="binding site" evidence="6">
    <location>
        <position position="151"/>
    </location>
    <ligand>
        <name>Zn(2+)</name>
        <dbReference type="ChEBI" id="CHEBI:29105"/>
        <label>2</label>
    </ligand>
</feature>
<dbReference type="InterPro" id="IPR004722">
    <property type="entry name" value="DHOase"/>
</dbReference>
<keyword evidence="3 6" id="KW-0479">Metal-binding</keyword>
<dbReference type="RefSeq" id="WP_068345463.1">
    <property type="nucleotide sequence ID" value="NZ_JFHK01000002.1"/>
</dbReference>
<dbReference type="PROSITE" id="PS00483">
    <property type="entry name" value="DIHYDROOROTASE_2"/>
    <property type="match status" value="1"/>
</dbReference>
<dbReference type="InterPro" id="IPR002195">
    <property type="entry name" value="Dihydroorotase_CS"/>
</dbReference>
<dbReference type="GO" id="GO:0044205">
    <property type="term" value="P:'de novo' UMP biosynthetic process"/>
    <property type="evidence" value="ECO:0007669"/>
    <property type="project" value="UniProtKB-UniRule"/>
</dbReference>
<protein>
    <recommendedName>
        <fullName evidence="6">Dihydroorotase</fullName>
        <shortName evidence="6">DHOase</shortName>
        <ecNumber evidence="6">3.5.2.3</ecNumber>
    </recommendedName>
</protein>
<reference evidence="8 9" key="1">
    <citation type="submission" date="2014-02" db="EMBL/GenBank/DDBJ databases">
        <title>Kosmotoga genome sequencing.</title>
        <authorList>
            <person name="Pollo S.M."/>
            <person name="Charchuk R."/>
            <person name="Nesbo C.L."/>
        </authorList>
    </citation>
    <scope>NUCLEOTIDE SEQUENCE [LARGE SCALE GENOMIC DNA]</scope>
    <source>
        <strain evidence="8 9">S304</strain>
    </source>
</reference>
<dbReference type="HAMAP" id="MF_00220_B">
    <property type="entry name" value="PyrC_classI_B"/>
    <property type="match status" value="1"/>
</dbReference>
<feature type="binding site" evidence="6">
    <location>
        <position position="231"/>
    </location>
    <ligand>
        <name>Zn(2+)</name>
        <dbReference type="ChEBI" id="CHEBI:29105"/>
        <label>2</label>
    </ligand>
</feature>
<dbReference type="UniPathway" id="UPA00070">
    <property type="reaction ID" value="UER00117"/>
</dbReference>
<dbReference type="PANTHER" id="PTHR43668:SF2">
    <property type="entry name" value="ALLANTOINASE"/>
    <property type="match status" value="1"/>
</dbReference>
<dbReference type="InterPro" id="IPR011059">
    <property type="entry name" value="Metal-dep_hydrolase_composite"/>
</dbReference>
<dbReference type="PANTHER" id="PTHR43668">
    <property type="entry name" value="ALLANTOINASE"/>
    <property type="match status" value="1"/>
</dbReference>
<feature type="binding site" evidence="6">
    <location>
        <position position="59"/>
    </location>
    <ligand>
        <name>Zn(2+)</name>
        <dbReference type="ChEBI" id="CHEBI:29105"/>
        <label>1</label>
    </ligand>
</feature>
<dbReference type="NCBIfam" id="TIGR00857">
    <property type="entry name" value="pyrC_multi"/>
    <property type="match status" value="1"/>
</dbReference>
<feature type="binding site" evidence="6">
    <location>
        <position position="61"/>
    </location>
    <ligand>
        <name>Zn(2+)</name>
        <dbReference type="ChEBI" id="CHEBI:29105"/>
        <label>1</label>
    </ligand>
</feature>
<evidence type="ECO:0000256" key="3">
    <source>
        <dbReference type="ARBA" id="ARBA00022723"/>
    </source>
</evidence>
<dbReference type="CDD" id="cd01317">
    <property type="entry name" value="DHOase_IIa"/>
    <property type="match status" value="1"/>
</dbReference>
<comment type="similarity">
    <text evidence="2 6">Belongs to the metallo-dependent hydrolases superfamily. DHOase family. Class I DHOase subfamily.</text>
</comment>
<feature type="binding site" evidence="6">
    <location>
        <position position="151"/>
    </location>
    <ligand>
        <name>Zn(2+)</name>
        <dbReference type="ChEBI" id="CHEBI:29105"/>
        <label>1</label>
    </ligand>
</feature>
<evidence type="ECO:0000256" key="6">
    <source>
        <dbReference type="HAMAP-Rule" id="MF_00220"/>
    </source>
</evidence>
<keyword evidence="9" id="KW-1185">Reference proteome</keyword>
<evidence type="ECO:0000313" key="8">
    <source>
        <dbReference type="EMBL" id="OAA31831.1"/>
    </source>
</evidence>
<dbReference type="GO" id="GO:0008270">
    <property type="term" value="F:zinc ion binding"/>
    <property type="evidence" value="ECO:0007669"/>
    <property type="project" value="UniProtKB-UniRule"/>
</dbReference>
<dbReference type="Gene3D" id="3.20.20.140">
    <property type="entry name" value="Metal-dependent hydrolases"/>
    <property type="match status" value="1"/>
</dbReference>
<comment type="caution">
    <text evidence="8">The sequence shown here is derived from an EMBL/GenBank/DDBJ whole genome shotgun (WGS) entry which is preliminary data.</text>
</comment>
<feature type="binding site" evidence="6">
    <location>
        <position position="308"/>
    </location>
    <ligand>
        <name>substrate</name>
    </ligand>
</feature>
<gene>
    <name evidence="6" type="primary">pyrC</name>
    <name evidence="8" type="ORF">AT15_03095</name>
</gene>
<feature type="active site" evidence="6">
    <location>
        <position position="304"/>
    </location>
</feature>
<feature type="binding site" evidence="6">
    <location>
        <position position="178"/>
    </location>
    <ligand>
        <name>Zn(2+)</name>
        <dbReference type="ChEBI" id="CHEBI:29105"/>
        <label>2</label>
    </ligand>
</feature>
<accession>A0A176K462</accession>
<keyword evidence="5 6" id="KW-0665">Pyrimidine biosynthesis</keyword>
<comment type="catalytic activity">
    <reaction evidence="6">
        <text>(S)-dihydroorotate + H2O = N-carbamoyl-L-aspartate + H(+)</text>
        <dbReference type="Rhea" id="RHEA:24296"/>
        <dbReference type="ChEBI" id="CHEBI:15377"/>
        <dbReference type="ChEBI" id="CHEBI:15378"/>
        <dbReference type="ChEBI" id="CHEBI:30864"/>
        <dbReference type="ChEBI" id="CHEBI:32814"/>
        <dbReference type="EC" id="3.5.2.3"/>
    </reaction>
</comment>
<dbReference type="SUPFAM" id="SSF51556">
    <property type="entry name" value="Metallo-dependent hydrolases"/>
    <property type="match status" value="1"/>
</dbReference>
<evidence type="ECO:0000259" key="7">
    <source>
        <dbReference type="Pfam" id="PF01979"/>
    </source>
</evidence>
<evidence type="ECO:0000256" key="5">
    <source>
        <dbReference type="ARBA" id="ARBA00022975"/>
    </source>
</evidence>
<dbReference type="GO" id="GO:0004038">
    <property type="term" value="F:allantoinase activity"/>
    <property type="evidence" value="ECO:0007669"/>
    <property type="project" value="TreeGrafter"/>
</dbReference>
<comment type="pathway">
    <text evidence="6">Pyrimidine metabolism; UMP biosynthesis via de novo pathway; (S)-dihydroorotate from bicarbonate: step 3/3.</text>
</comment>
<dbReference type="STRING" id="1453497.AT15_03095"/>
<dbReference type="InterPro" id="IPR050138">
    <property type="entry name" value="DHOase/Allantoinase_Hydrolase"/>
</dbReference>
<dbReference type="Pfam" id="PF01979">
    <property type="entry name" value="Amidohydro_1"/>
    <property type="match status" value="1"/>
</dbReference>
<dbReference type="AlphaFoldDB" id="A0A176K462"/>
<evidence type="ECO:0000313" key="9">
    <source>
        <dbReference type="Proteomes" id="UP000077339"/>
    </source>
</evidence>
<dbReference type="Gene3D" id="2.30.40.10">
    <property type="entry name" value="Urease, subunit C, domain 1"/>
    <property type="match status" value="1"/>
</dbReference>
<feature type="domain" description="Amidohydrolase-related" evidence="7">
    <location>
        <begin position="50"/>
        <end position="420"/>
    </location>
</feature>
<comment type="caution">
    <text evidence="6">Lacks conserved residue(s) required for the propagation of feature annotation.</text>
</comment>
<organism evidence="8 9">
    <name type="scientific">Kosmotoga arenicorallina S304</name>
    <dbReference type="NCBI Taxonomy" id="1453497"/>
    <lineage>
        <taxon>Bacteria</taxon>
        <taxon>Thermotogati</taxon>
        <taxon>Thermotogota</taxon>
        <taxon>Thermotogae</taxon>
        <taxon>Kosmotogales</taxon>
        <taxon>Kosmotogaceae</taxon>
        <taxon>Kosmotoga</taxon>
    </lineage>
</organism>
<dbReference type="GO" id="GO:0004151">
    <property type="term" value="F:dihydroorotase activity"/>
    <property type="evidence" value="ECO:0007669"/>
    <property type="project" value="UniProtKB-UniRule"/>
</dbReference>
<sequence length="422" mass="46866">MRYLIENGEVFIEGKFQRKNIIVEEEKIVDITESDPHDFSGEKIDADGKLVIPGLVDMHTHLREPGYEYKEDLESGLRAALNGGITTIACMPNTRPSIDNPAAVYSLKEKAKALGLANLEVIAAATKGREGRELTEMGTLAQAGAIGFSDDGDPIWDPHIMRRALEYASSFQLPVIDHCEDKSLSRNGSMRESYYSNYYGVYGIPDVAESAIVARDIDLANLTAGWVHIAHVSTGKSVNHIRHGKGKKGKISAEVCIHHLLFTDRDLEDYNPAKKINPPFPTEMDRELLIEALMDGTIDIIVTDHAPHANWEKEVEFQRAPSGIMGLETLLLQLYELSKKESLPFEKLLEKVTSAPAKLFNLTGKGKIERHCYADLVFFDPLNTTTLTGSYFKSKARNTPYLGKTLQGKITQVMCGGKFVKL</sequence>
<keyword evidence="6" id="KW-0862">Zinc</keyword>
<dbReference type="InterPro" id="IPR006680">
    <property type="entry name" value="Amidohydro-rel"/>
</dbReference>
<dbReference type="EMBL" id="JFHK01000002">
    <property type="protein sequence ID" value="OAA31831.1"/>
    <property type="molecule type" value="Genomic_DNA"/>
</dbReference>
<dbReference type="PATRIC" id="fig|1453497.3.peg.615"/>
<evidence type="ECO:0000256" key="1">
    <source>
        <dbReference type="ARBA" id="ARBA00002368"/>
    </source>
</evidence>
<feature type="binding site" evidence="6">
    <location>
        <begin position="61"/>
        <end position="63"/>
    </location>
    <ligand>
        <name>substrate</name>
    </ligand>
</feature>
<comment type="function">
    <text evidence="1 6">Catalyzes the reversible cyclization of carbamoyl aspartate to dihydroorotate.</text>
</comment>
<feature type="binding site" evidence="6">
    <location>
        <position position="277"/>
    </location>
    <ligand>
        <name>substrate</name>
    </ligand>
</feature>
<keyword evidence="4 6" id="KW-0378">Hydrolase</keyword>
<dbReference type="GO" id="GO:0006145">
    <property type="term" value="P:purine nucleobase catabolic process"/>
    <property type="evidence" value="ECO:0007669"/>
    <property type="project" value="TreeGrafter"/>
</dbReference>
<name>A0A176K462_9BACT</name>
<dbReference type="Proteomes" id="UP000077339">
    <property type="component" value="Unassembled WGS sequence"/>
</dbReference>
<feature type="binding site" evidence="6">
    <location>
        <position position="93"/>
    </location>
    <ligand>
        <name>substrate</name>
    </ligand>
</feature>
<evidence type="ECO:0000256" key="2">
    <source>
        <dbReference type="ARBA" id="ARBA00010286"/>
    </source>
</evidence>
<dbReference type="OrthoDB" id="9765462at2"/>
<proteinExistence type="inferred from homology"/>
<dbReference type="SUPFAM" id="SSF51338">
    <property type="entry name" value="Composite domain of metallo-dependent hydrolases"/>
    <property type="match status" value="1"/>
</dbReference>
<comment type="cofactor">
    <cofactor evidence="6">
        <name>Zn(2+)</name>
        <dbReference type="ChEBI" id="CHEBI:29105"/>
    </cofactor>
    <text evidence="6">Binds 2 Zn(2+) ions per subunit.</text>
</comment>